<evidence type="ECO:0000313" key="3">
    <source>
        <dbReference type="Proteomes" id="UP000184330"/>
    </source>
</evidence>
<feature type="compositionally biased region" description="Polar residues" evidence="1">
    <location>
        <begin position="1"/>
        <end position="18"/>
    </location>
</feature>
<protein>
    <submittedName>
        <fullName evidence="2">Uncharacterized protein</fullName>
    </submittedName>
</protein>
<feature type="region of interest" description="Disordered" evidence="1">
    <location>
        <begin position="447"/>
        <end position="466"/>
    </location>
</feature>
<reference evidence="2 3" key="1">
    <citation type="submission" date="2016-03" db="EMBL/GenBank/DDBJ databases">
        <authorList>
            <person name="Ploux O."/>
        </authorList>
    </citation>
    <scope>NUCLEOTIDE SEQUENCE [LARGE SCALE GENOMIC DNA]</scope>
    <source>
        <strain evidence="2 3">UAMH 11012</strain>
    </source>
</reference>
<accession>A0A1L7XWN9</accession>
<sequence length="569" mass="63075">MHRNSYCGSNANGGTSRCPQLDDWAETASPGPISHSSLALGSDMLSDPEMASISRLYGRPHHADGFPLISRQPGFAAQSFQSQPSITGKVMFKVGLPSRATVDDMNLYRQPIRETPARYRRRSRNLGSIGTEIHSVSESDTRFRTLPLRYPQQGSPDSIGKCCQDPGRNTRIQSNGQSPLRGHISNSKGITAPCEQLPALIHIERKTNETTRIRSFLSRRTVRFRDASAATNTMPTVAEQLHLRREHYEDESIAKQPGIAKTREEGGKGQDICSGQLQFSGPTDNLSTTSKLSPASTIIQKMGKGMKRSTRPLLRLFRPRSVFRVRTAELPVSASTQAQLAVVTLKANRKKAYINANLQGDRSCGTGCLELDRNLTDATYADARSRDRNSRSKNSIRAKSAFGQEKFLQPPKGILKHASIVPSANIEVANSKLPTNFGMNGSPITSTMSVPSRLPQGNKRRNSVTHESDDDFMFDLRLHRSSEHILNTPPGTFKYNTAFSPQVRSYETWSRGEYDRRGEAAECDRLTPMLAHSIREELNTFKMEMEVHENISKVIALPNKLRAAVALLG</sequence>
<dbReference type="PANTHER" id="PTHR12751:SF18">
    <property type="entry name" value="PHOSPHATASE AND ACTIN REGULATOR 1"/>
    <property type="match status" value="1"/>
</dbReference>
<gene>
    <name evidence="2" type="ORF">PAC_19285</name>
</gene>
<feature type="region of interest" description="Disordered" evidence="1">
    <location>
        <begin position="382"/>
        <end position="402"/>
    </location>
</feature>
<organism evidence="2 3">
    <name type="scientific">Phialocephala subalpina</name>
    <dbReference type="NCBI Taxonomy" id="576137"/>
    <lineage>
        <taxon>Eukaryota</taxon>
        <taxon>Fungi</taxon>
        <taxon>Dikarya</taxon>
        <taxon>Ascomycota</taxon>
        <taxon>Pezizomycotina</taxon>
        <taxon>Leotiomycetes</taxon>
        <taxon>Helotiales</taxon>
        <taxon>Mollisiaceae</taxon>
        <taxon>Phialocephala</taxon>
        <taxon>Phialocephala fortinii species complex</taxon>
    </lineage>
</organism>
<proteinExistence type="predicted"/>
<dbReference type="OrthoDB" id="5563016at2759"/>
<name>A0A1L7XWN9_9HELO</name>
<evidence type="ECO:0000313" key="2">
    <source>
        <dbReference type="EMBL" id="CZR69385.1"/>
    </source>
</evidence>
<dbReference type="PANTHER" id="PTHR12751">
    <property type="entry name" value="PHOSPHATASE AND ACTIN REGULATOR PHACTR"/>
    <property type="match status" value="1"/>
</dbReference>
<dbReference type="EMBL" id="FJOG01000069">
    <property type="protein sequence ID" value="CZR69385.1"/>
    <property type="molecule type" value="Genomic_DNA"/>
</dbReference>
<keyword evidence="3" id="KW-1185">Reference proteome</keyword>
<dbReference type="GO" id="GO:0030036">
    <property type="term" value="P:actin cytoskeleton organization"/>
    <property type="evidence" value="ECO:0007669"/>
    <property type="project" value="TreeGrafter"/>
</dbReference>
<dbReference type="Proteomes" id="UP000184330">
    <property type="component" value="Unassembled WGS sequence"/>
</dbReference>
<dbReference type="AlphaFoldDB" id="A0A1L7XWN9"/>
<feature type="region of interest" description="Disordered" evidence="1">
    <location>
        <begin position="1"/>
        <end position="30"/>
    </location>
</feature>
<evidence type="ECO:0000256" key="1">
    <source>
        <dbReference type="SAM" id="MobiDB-lite"/>
    </source>
</evidence>
<dbReference type="GO" id="GO:0003779">
    <property type="term" value="F:actin binding"/>
    <property type="evidence" value="ECO:0007669"/>
    <property type="project" value="TreeGrafter"/>
</dbReference>
<dbReference type="STRING" id="576137.A0A1L7XWN9"/>